<sequence>MLRIITATMLATSLACLPVTAAAQTGTGGQASYAALTMTAGAQLDSILLAMAQRKFGRTEEAIKLTGDAIEYAEQLNATLKRLASDRSGDQATLYGEAEQLSTEILELLREQRTALEQGDRQAFGRTRVAIYQRVSDLPDPVFVGPEGQPENER</sequence>
<dbReference type="GeneID" id="90766448"/>
<keyword evidence="3" id="KW-1185">Reference proteome</keyword>
<reference evidence="2 3" key="1">
    <citation type="journal article" date="2017" name="Int. J. Syst. Evol. Microbiol.">
        <title>Roseitalea porphyridii gen. nov., sp. nov., isolated from a red alga, and reclassification of Hoeflea suaedae Chung et al. 2013 as Pseudohoeflea suaedae gen. nov., comb. nov.</title>
        <authorList>
            <person name="Hyeon J.W."/>
            <person name="Jeong S.E."/>
            <person name="Baek K."/>
            <person name="Jeon C.O."/>
        </authorList>
    </citation>
    <scope>NUCLEOTIDE SEQUENCE [LARGE SCALE GENOMIC DNA]</scope>
    <source>
        <strain evidence="2 3">MA7-20</strain>
    </source>
</reference>
<evidence type="ECO:0000313" key="3">
    <source>
        <dbReference type="Proteomes" id="UP000293719"/>
    </source>
</evidence>
<dbReference type="EMBL" id="CP036532">
    <property type="protein sequence ID" value="QBK29835.1"/>
    <property type="molecule type" value="Genomic_DNA"/>
</dbReference>
<dbReference type="RefSeq" id="WP_131615546.1">
    <property type="nucleotide sequence ID" value="NZ_CP036532.1"/>
</dbReference>
<name>A0A4P6UYJ0_9HYPH</name>
<accession>A0A4P6UYJ0</accession>
<feature type="chain" id="PRO_5020540631" evidence="1">
    <location>
        <begin position="22"/>
        <end position="154"/>
    </location>
</feature>
<organism evidence="2 3">
    <name type="scientific">Roseitalea porphyridii</name>
    <dbReference type="NCBI Taxonomy" id="1852022"/>
    <lineage>
        <taxon>Bacteria</taxon>
        <taxon>Pseudomonadati</taxon>
        <taxon>Pseudomonadota</taxon>
        <taxon>Alphaproteobacteria</taxon>
        <taxon>Hyphomicrobiales</taxon>
        <taxon>Ahrensiaceae</taxon>
        <taxon>Roseitalea</taxon>
    </lineage>
</organism>
<proteinExistence type="predicted"/>
<protein>
    <submittedName>
        <fullName evidence="2">Uncharacterized protein</fullName>
    </submittedName>
</protein>
<dbReference type="Proteomes" id="UP000293719">
    <property type="component" value="Chromosome"/>
</dbReference>
<evidence type="ECO:0000256" key="1">
    <source>
        <dbReference type="SAM" id="SignalP"/>
    </source>
</evidence>
<dbReference type="PROSITE" id="PS51257">
    <property type="entry name" value="PROKAR_LIPOPROTEIN"/>
    <property type="match status" value="1"/>
</dbReference>
<keyword evidence="1" id="KW-0732">Signal</keyword>
<gene>
    <name evidence="2" type="ORF">E0E05_03995</name>
</gene>
<dbReference type="KEGG" id="rpod:E0E05_03995"/>
<dbReference type="AlphaFoldDB" id="A0A4P6UYJ0"/>
<feature type="signal peptide" evidence="1">
    <location>
        <begin position="1"/>
        <end position="21"/>
    </location>
</feature>
<evidence type="ECO:0000313" key="2">
    <source>
        <dbReference type="EMBL" id="QBK29835.1"/>
    </source>
</evidence>